<dbReference type="InterPro" id="IPR001466">
    <property type="entry name" value="Beta-lactam-related"/>
</dbReference>
<organism evidence="3 4">
    <name type="scientific">Pseudoleptotrichia goodfellowii</name>
    <dbReference type="NCBI Taxonomy" id="157692"/>
    <lineage>
        <taxon>Bacteria</taxon>
        <taxon>Fusobacteriati</taxon>
        <taxon>Fusobacteriota</taxon>
        <taxon>Fusobacteriia</taxon>
        <taxon>Fusobacteriales</taxon>
        <taxon>Leptotrichiaceae</taxon>
        <taxon>Pseudoleptotrichia</taxon>
    </lineage>
</organism>
<dbReference type="OrthoDB" id="9797709at2"/>
<gene>
    <name evidence="3" type="ORF">JCM16774_0740</name>
</gene>
<dbReference type="STRING" id="714315.GCA_000516535_00738"/>
<evidence type="ECO:0000313" key="3">
    <source>
        <dbReference type="EMBL" id="BBM35810.1"/>
    </source>
</evidence>
<dbReference type="EMBL" id="AP019822">
    <property type="protein sequence ID" value="BBM35810.1"/>
    <property type="molecule type" value="Genomic_DNA"/>
</dbReference>
<dbReference type="PANTHER" id="PTHR43283:SF11">
    <property type="entry name" value="BETA-LACTAMASE-RELATED DOMAIN-CONTAINING PROTEIN"/>
    <property type="match status" value="1"/>
</dbReference>
<evidence type="ECO:0000259" key="2">
    <source>
        <dbReference type="Pfam" id="PF00144"/>
    </source>
</evidence>
<sequence>MKKTLLILLNMLIFLNVFSYQIEKSFPVDKDSFDDSILTNDMLEFKAFKNQGYIILDYEGLNHADIYINGVKLKTDDLKGKGTAKIDISKMTKNDKNIFQISNLEGKVNVKIPYPTVTENKKIKSYNSETIKFLDEFVQAEIKAGLPSAQIAVIKDGNLEILSSYGYVNNYNQDGSEIKDKIKVTDETVYDLASNTKMYATNYAIMKLVSEKKLNLDDYVYKFYPEFTGNNKEKVQISDLLKHQAGFPPDPQYFNDKYDKDDGIPNGKNDLYAIGKENVRKAIMKTPLIYEPKTSTKYSDVDYMLLGLIVEKVTSKDLDTYLKENFYNKLNLKKTTFNPLKYGIAKNVAAATELNGNTRDNTIDFVNARKYTIQGEVHDEKAYYSMGGVSGHAGLFSNAYELAKLAQIIVNEGGYDNIKFFDKTTLDNFIKPKDINASYGLGWRRQGDFNYKWAFSGLASKETVGHTGWTGTLTVIEPSQNLVIVLLTNAKNSRVIDPAKKPNDFYGNHYYTTNYGVISSIIIDAYSNMNNKKDTNLRMNGILEDLINGKYNLIKSDSDYKNSADIKDTAELINLLEKRTGKLNSEYQKMREELQKMQ</sequence>
<keyword evidence="1" id="KW-0378">Hydrolase</keyword>
<dbReference type="RefSeq" id="WP_026737286.1">
    <property type="nucleotide sequence ID" value="NZ_AP019822.1"/>
</dbReference>
<dbReference type="KEGG" id="lgo:JCM16774_0740"/>
<dbReference type="GO" id="GO:0016787">
    <property type="term" value="F:hydrolase activity"/>
    <property type="evidence" value="ECO:0007669"/>
    <property type="project" value="UniProtKB-KW"/>
</dbReference>
<dbReference type="InterPro" id="IPR012338">
    <property type="entry name" value="Beta-lactam/transpept-like"/>
</dbReference>
<dbReference type="PANTHER" id="PTHR43283">
    <property type="entry name" value="BETA-LACTAMASE-RELATED"/>
    <property type="match status" value="1"/>
</dbReference>
<dbReference type="Pfam" id="PF00144">
    <property type="entry name" value="Beta-lactamase"/>
    <property type="match status" value="1"/>
</dbReference>
<dbReference type="AlphaFoldDB" id="A0A510J932"/>
<protein>
    <submittedName>
        <fullName evidence="3">Beta-lactamase</fullName>
    </submittedName>
</protein>
<dbReference type="InterPro" id="IPR050789">
    <property type="entry name" value="Diverse_Enzym_Activities"/>
</dbReference>
<dbReference type="NCBIfam" id="NF002968">
    <property type="entry name" value="PRK03642.1"/>
    <property type="match status" value="1"/>
</dbReference>
<dbReference type="Proteomes" id="UP000321606">
    <property type="component" value="Chromosome"/>
</dbReference>
<reference evidence="3 4" key="1">
    <citation type="submission" date="2019-07" db="EMBL/GenBank/DDBJ databases">
        <title>Complete Genome Sequence of Leptotrichia goodfellowii Strain JCM 16774.</title>
        <authorList>
            <person name="Watanabe S."/>
            <person name="Cui L."/>
        </authorList>
    </citation>
    <scope>NUCLEOTIDE SEQUENCE [LARGE SCALE GENOMIC DNA]</scope>
    <source>
        <strain evidence="3 4">JCM16774</strain>
    </source>
</reference>
<proteinExistence type="predicted"/>
<name>A0A510J932_9FUSO</name>
<dbReference type="SUPFAM" id="SSF56601">
    <property type="entry name" value="beta-lactamase/transpeptidase-like"/>
    <property type="match status" value="1"/>
</dbReference>
<dbReference type="Gene3D" id="3.40.710.10">
    <property type="entry name" value="DD-peptidase/beta-lactamase superfamily"/>
    <property type="match status" value="1"/>
</dbReference>
<evidence type="ECO:0000313" key="4">
    <source>
        <dbReference type="Proteomes" id="UP000321606"/>
    </source>
</evidence>
<accession>A0A510J932</accession>
<feature type="domain" description="Beta-lactamase-related" evidence="2">
    <location>
        <begin position="136"/>
        <end position="496"/>
    </location>
</feature>
<evidence type="ECO:0000256" key="1">
    <source>
        <dbReference type="ARBA" id="ARBA00022801"/>
    </source>
</evidence>